<accession>A0A819S7K6</accession>
<dbReference type="InterPro" id="IPR019956">
    <property type="entry name" value="Ubiquitin_dom"/>
</dbReference>
<dbReference type="EMBL" id="CAJOBD010006142">
    <property type="protein sequence ID" value="CAF4052397.1"/>
    <property type="molecule type" value="Genomic_DNA"/>
</dbReference>
<dbReference type="Pfam" id="PF00240">
    <property type="entry name" value="ubiquitin"/>
    <property type="match status" value="1"/>
</dbReference>
<comment type="caution">
    <text evidence="2">The sequence shown here is derived from an EMBL/GenBank/DDBJ whole genome shotgun (WGS) entry which is preliminary data.</text>
</comment>
<evidence type="ECO:0000313" key="3">
    <source>
        <dbReference type="Proteomes" id="UP000663836"/>
    </source>
</evidence>
<evidence type="ECO:0000259" key="1">
    <source>
        <dbReference type="PROSITE" id="PS50053"/>
    </source>
</evidence>
<dbReference type="PROSITE" id="PS50053">
    <property type="entry name" value="UBIQUITIN_2"/>
    <property type="match status" value="1"/>
</dbReference>
<dbReference type="SMART" id="SM00213">
    <property type="entry name" value="UBQ"/>
    <property type="match status" value="1"/>
</dbReference>
<dbReference type="SUPFAM" id="SSF56399">
    <property type="entry name" value="ADP-ribosylation"/>
    <property type="match status" value="1"/>
</dbReference>
<dbReference type="Gene3D" id="3.10.20.90">
    <property type="entry name" value="Phosphatidylinositol 3-kinase Catalytic Subunit, Chain A, domain 1"/>
    <property type="match status" value="1"/>
</dbReference>
<proteinExistence type="predicted"/>
<feature type="domain" description="Ubiquitin-like" evidence="1">
    <location>
        <begin position="69"/>
        <end position="144"/>
    </location>
</feature>
<dbReference type="SUPFAM" id="SSF54236">
    <property type="entry name" value="Ubiquitin-like"/>
    <property type="match status" value="1"/>
</dbReference>
<reference evidence="2" key="1">
    <citation type="submission" date="2021-02" db="EMBL/GenBank/DDBJ databases">
        <authorList>
            <person name="Nowell W R."/>
        </authorList>
    </citation>
    <scope>NUCLEOTIDE SEQUENCE</scope>
</reference>
<name>A0A819S7K6_9BILA</name>
<evidence type="ECO:0000313" key="2">
    <source>
        <dbReference type="EMBL" id="CAF4052397.1"/>
    </source>
</evidence>
<dbReference type="FunFam" id="3.10.20.90:FF:000205">
    <property type="entry name" value="2'-5'-oligoadenylate synthase-like protein 2"/>
    <property type="match status" value="1"/>
</dbReference>
<organism evidence="2 3">
    <name type="scientific">Rotaria sordida</name>
    <dbReference type="NCBI Taxonomy" id="392033"/>
    <lineage>
        <taxon>Eukaryota</taxon>
        <taxon>Metazoa</taxon>
        <taxon>Spiralia</taxon>
        <taxon>Gnathifera</taxon>
        <taxon>Rotifera</taxon>
        <taxon>Eurotatoria</taxon>
        <taxon>Bdelloidea</taxon>
        <taxon>Philodinida</taxon>
        <taxon>Philodinidae</taxon>
        <taxon>Rotaria</taxon>
    </lineage>
</organism>
<dbReference type="AlphaFoldDB" id="A0A819S7K6"/>
<dbReference type="InterPro" id="IPR029071">
    <property type="entry name" value="Ubiquitin-like_domsf"/>
</dbReference>
<dbReference type="Proteomes" id="UP000663836">
    <property type="component" value="Unassembled WGS sequence"/>
</dbReference>
<dbReference type="PANTHER" id="PTHR36649:SF28">
    <property type="entry name" value="UBIQUITIN-LIKE DOMAIN-CONTAINING PROTEIN"/>
    <property type="match status" value="1"/>
</dbReference>
<gene>
    <name evidence="2" type="ORF">JBS370_LOCUS29112</name>
</gene>
<sequence>MARSSHTQNDHDLIQAALTALSGVQLVPNNKSSQSYNILSAFNHHTTTYSSGGVGDTYSARNMENTNMIEIYVKQSNDENITCQIDPSKTIEDLKKMIQKKKGISADQQRLIFAGKQLEDGATLTHYGIHNGATLHLVPRMRTQAPSTLDLSSLDPQYDYDFTDVNDHSHKFQRGGLDYVRPCGWKRFAVKVTDKYENSVWLGHQNTEGEWPVSYHGTGLNENKTMAMDGYNLTRGKTYAFGHGVYSTPDVNVAEKYAVKFSHEGNQYMVVLQNRVNPEQLVKLSAAETGIGDYWISPSDKDIRPYGILIRKV</sequence>
<dbReference type="Gene3D" id="3.90.175.10">
    <property type="entry name" value="Diphtheria Toxin, domain 1"/>
    <property type="match status" value="1"/>
</dbReference>
<dbReference type="PANTHER" id="PTHR36649">
    <property type="entry name" value="UBIQUITIN-LIKE DOMAIN-CONTAINING PROTEIN"/>
    <property type="match status" value="1"/>
</dbReference>
<dbReference type="PRINTS" id="PR00348">
    <property type="entry name" value="UBIQUITIN"/>
</dbReference>
<dbReference type="InterPro" id="IPR000626">
    <property type="entry name" value="Ubiquitin-like_dom"/>
</dbReference>
<protein>
    <recommendedName>
        <fullName evidence="1">Ubiquitin-like domain-containing protein</fullName>
    </recommendedName>
</protein>